<feature type="domain" description="CASTOR ACT" evidence="2">
    <location>
        <begin position="70"/>
        <end position="126"/>
    </location>
</feature>
<gene>
    <name evidence="3" type="ORF">H9L17_10645</name>
</gene>
<dbReference type="AlphaFoldDB" id="A0A7G9QQN7"/>
<name>A0A7G9QQN7_9GAMM</name>
<dbReference type="InterPro" id="IPR045865">
    <property type="entry name" value="ACT-like_dom_sf"/>
</dbReference>
<feature type="domain" description="DUF2241" evidence="1">
    <location>
        <begin position="4"/>
        <end position="69"/>
    </location>
</feature>
<dbReference type="Proteomes" id="UP000515977">
    <property type="component" value="Chromosome"/>
</dbReference>
<dbReference type="InterPro" id="IPR018717">
    <property type="entry name" value="DUF2241"/>
</dbReference>
<dbReference type="KEGG" id="tbv:H9L17_10645"/>
<sequence length="133" mass="13889">MQAIANLDQLLTRMQPELDPGRYAFVALPPGCALDPAHVVASVREPEGLSVVVPEQVALDMDLPIAFSAAWITLAVHSDLAAVGLTAAFSRALGRAGISCNVVAGVHHDHLFVPVEQAQSAMDALQALSRSAA</sequence>
<dbReference type="Pfam" id="PF13840">
    <property type="entry name" value="ACT_7"/>
    <property type="match status" value="1"/>
</dbReference>
<organism evidence="3 4">
    <name type="scientific">Thermomonas brevis</name>
    <dbReference type="NCBI Taxonomy" id="215691"/>
    <lineage>
        <taxon>Bacteria</taxon>
        <taxon>Pseudomonadati</taxon>
        <taxon>Pseudomonadota</taxon>
        <taxon>Gammaproteobacteria</taxon>
        <taxon>Lysobacterales</taxon>
        <taxon>Lysobacteraceae</taxon>
        <taxon>Thermomonas</taxon>
    </lineage>
</organism>
<dbReference type="EMBL" id="CP060711">
    <property type="protein sequence ID" value="QNN45662.1"/>
    <property type="molecule type" value="Genomic_DNA"/>
</dbReference>
<keyword evidence="4" id="KW-1185">Reference proteome</keyword>
<evidence type="ECO:0000313" key="4">
    <source>
        <dbReference type="Proteomes" id="UP000515977"/>
    </source>
</evidence>
<dbReference type="InterPro" id="IPR027795">
    <property type="entry name" value="CASTOR_ACT_dom"/>
</dbReference>
<proteinExistence type="predicted"/>
<dbReference type="RefSeq" id="WP_187569430.1">
    <property type="nucleotide sequence ID" value="NZ_CP060711.1"/>
</dbReference>
<evidence type="ECO:0000259" key="1">
    <source>
        <dbReference type="Pfam" id="PF10000"/>
    </source>
</evidence>
<evidence type="ECO:0000259" key="2">
    <source>
        <dbReference type="Pfam" id="PF13840"/>
    </source>
</evidence>
<dbReference type="Pfam" id="PF10000">
    <property type="entry name" value="ACT_3"/>
    <property type="match status" value="1"/>
</dbReference>
<reference evidence="3 4" key="1">
    <citation type="submission" date="2020-08" db="EMBL/GenBank/DDBJ databases">
        <title>Genome sequence of Thermomonas brevis KACC 16975T.</title>
        <authorList>
            <person name="Hyun D.-W."/>
            <person name="Bae J.-W."/>
        </authorList>
    </citation>
    <scope>NUCLEOTIDE SEQUENCE [LARGE SCALE GENOMIC DNA]</scope>
    <source>
        <strain evidence="3 4">KACC 16975</strain>
    </source>
</reference>
<evidence type="ECO:0000313" key="3">
    <source>
        <dbReference type="EMBL" id="QNN45662.1"/>
    </source>
</evidence>
<dbReference type="SUPFAM" id="SSF55021">
    <property type="entry name" value="ACT-like"/>
    <property type="match status" value="2"/>
</dbReference>
<protein>
    <submittedName>
        <fullName evidence="3">ACT domain-containing protein</fullName>
    </submittedName>
</protein>
<dbReference type="PANTHER" id="PTHR39199">
    <property type="entry name" value="BLR5128 PROTEIN"/>
    <property type="match status" value="1"/>
</dbReference>
<accession>A0A7G9QQN7</accession>
<dbReference type="Gene3D" id="3.30.2130.10">
    <property type="entry name" value="VC0802-like"/>
    <property type="match status" value="1"/>
</dbReference>
<dbReference type="PANTHER" id="PTHR39199:SF1">
    <property type="entry name" value="BLR5128 PROTEIN"/>
    <property type="match status" value="1"/>
</dbReference>